<dbReference type="InterPro" id="IPR010093">
    <property type="entry name" value="SinI_DNA-bd"/>
</dbReference>
<dbReference type="SUPFAM" id="SSF46955">
    <property type="entry name" value="Putative DNA-binding domain"/>
    <property type="match status" value="1"/>
</dbReference>
<accession>A0A840AKE6</accession>
<name>A0A840AKE6_9PROT</name>
<organism evidence="2 3">
    <name type="scientific">Roseococcus suduntuyensis</name>
    <dbReference type="NCBI Taxonomy" id="455361"/>
    <lineage>
        <taxon>Bacteria</taxon>
        <taxon>Pseudomonadati</taxon>
        <taxon>Pseudomonadota</taxon>
        <taxon>Alphaproteobacteria</taxon>
        <taxon>Acetobacterales</taxon>
        <taxon>Roseomonadaceae</taxon>
        <taxon>Roseococcus</taxon>
    </lineage>
</organism>
<comment type="caution">
    <text evidence="2">The sequence shown here is derived from an EMBL/GenBank/DDBJ whole genome shotgun (WGS) entry which is preliminary data.</text>
</comment>
<dbReference type="InterPro" id="IPR041657">
    <property type="entry name" value="HTH_17"/>
</dbReference>
<dbReference type="Pfam" id="PF12728">
    <property type="entry name" value="HTH_17"/>
    <property type="match status" value="1"/>
</dbReference>
<dbReference type="NCBIfam" id="TIGR01764">
    <property type="entry name" value="excise"/>
    <property type="match status" value="1"/>
</dbReference>
<dbReference type="AlphaFoldDB" id="A0A840AKE6"/>
<dbReference type="EMBL" id="JACIDJ010000012">
    <property type="protein sequence ID" value="MBB3900495.1"/>
    <property type="molecule type" value="Genomic_DNA"/>
</dbReference>
<reference evidence="2 3" key="1">
    <citation type="submission" date="2020-08" db="EMBL/GenBank/DDBJ databases">
        <title>Genomic Encyclopedia of Type Strains, Phase IV (KMG-IV): sequencing the most valuable type-strain genomes for metagenomic binning, comparative biology and taxonomic classification.</title>
        <authorList>
            <person name="Goeker M."/>
        </authorList>
    </citation>
    <scope>NUCLEOTIDE SEQUENCE [LARGE SCALE GENOMIC DNA]</scope>
    <source>
        <strain evidence="2 3">DSM 19979</strain>
    </source>
</reference>
<sequence length="72" mass="8142">MNEMVPGGPAPKGGPGERLLTQSEVAYWLQVDKRTVRRLTEAGKLRKVDFGKRRMVRYRPEDVAAFLAGEVR</sequence>
<gene>
    <name evidence="2" type="ORF">GGQ83_003972</name>
</gene>
<dbReference type="GO" id="GO:0003677">
    <property type="term" value="F:DNA binding"/>
    <property type="evidence" value="ECO:0007669"/>
    <property type="project" value="InterPro"/>
</dbReference>
<keyword evidence="3" id="KW-1185">Reference proteome</keyword>
<proteinExistence type="predicted"/>
<evidence type="ECO:0000259" key="1">
    <source>
        <dbReference type="Pfam" id="PF12728"/>
    </source>
</evidence>
<feature type="domain" description="Helix-turn-helix" evidence="1">
    <location>
        <begin position="19"/>
        <end position="68"/>
    </location>
</feature>
<evidence type="ECO:0000313" key="3">
    <source>
        <dbReference type="Proteomes" id="UP000553193"/>
    </source>
</evidence>
<protein>
    <submittedName>
        <fullName evidence="2">Excisionase family DNA binding protein</fullName>
    </submittedName>
</protein>
<evidence type="ECO:0000313" key="2">
    <source>
        <dbReference type="EMBL" id="MBB3900495.1"/>
    </source>
</evidence>
<dbReference type="InterPro" id="IPR009061">
    <property type="entry name" value="DNA-bd_dom_put_sf"/>
</dbReference>
<dbReference type="RefSeq" id="WP_184386728.1">
    <property type="nucleotide sequence ID" value="NZ_JACIDJ010000012.1"/>
</dbReference>
<dbReference type="Proteomes" id="UP000553193">
    <property type="component" value="Unassembled WGS sequence"/>
</dbReference>